<keyword evidence="4 7" id="KW-0732">Signal</keyword>
<dbReference type="EC" id="2.4.1.17" evidence="7"/>
<dbReference type="InterPro" id="IPR002213">
    <property type="entry name" value="UDP_glucos_trans"/>
</dbReference>
<evidence type="ECO:0000256" key="6">
    <source>
        <dbReference type="RuleBase" id="RU003718"/>
    </source>
</evidence>
<keyword evidence="7" id="KW-1133">Transmembrane helix</keyword>
<evidence type="ECO:0000313" key="8">
    <source>
        <dbReference type="EMBL" id="CAJ0602828.1"/>
    </source>
</evidence>
<dbReference type="SUPFAM" id="SSF53756">
    <property type="entry name" value="UDP-Glycosyltransferase/glycogen phosphorylase"/>
    <property type="match status" value="1"/>
</dbReference>
<keyword evidence="9" id="KW-1185">Reference proteome</keyword>
<keyword evidence="7" id="KW-0472">Membrane</keyword>
<proteinExistence type="inferred from homology"/>
<dbReference type="FunFam" id="3.40.50.2000:FF:000021">
    <property type="entry name" value="UDP-glucuronosyltransferase"/>
    <property type="match status" value="1"/>
</dbReference>
<evidence type="ECO:0000256" key="4">
    <source>
        <dbReference type="ARBA" id="ARBA00022729"/>
    </source>
</evidence>
<dbReference type="AlphaFoldDB" id="A0AA36H3C5"/>
<dbReference type="PROSITE" id="PS00375">
    <property type="entry name" value="UDPGT"/>
    <property type="match status" value="1"/>
</dbReference>
<dbReference type="PANTHER" id="PTHR48043:SF145">
    <property type="entry name" value="FI06409P-RELATED"/>
    <property type="match status" value="1"/>
</dbReference>
<dbReference type="InterPro" id="IPR050271">
    <property type="entry name" value="UDP-glycosyltransferase"/>
</dbReference>
<feature type="transmembrane region" description="Helical" evidence="7">
    <location>
        <begin position="489"/>
        <end position="510"/>
    </location>
</feature>
<evidence type="ECO:0000256" key="1">
    <source>
        <dbReference type="ARBA" id="ARBA00009995"/>
    </source>
</evidence>
<dbReference type="EMBL" id="CATQJL010000305">
    <property type="protein sequence ID" value="CAJ0602828.1"/>
    <property type="molecule type" value="Genomic_DNA"/>
</dbReference>
<evidence type="ECO:0000313" key="9">
    <source>
        <dbReference type="Proteomes" id="UP001176961"/>
    </source>
</evidence>
<gene>
    <name evidence="8" type="ORF">CYNAS_LOCUS14811</name>
</gene>
<accession>A0AA36H3C5</accession>
<comment type="subcellular location">
    <subcellularLocation>
        <location evidence="7">Membrane</location>
        <topology evidence="7">Single-pass membrane protein</topology>
    </subcellularLocation>
</comment>
<dbReference type="InterPro" id="IPR035595">
    <property type="entry name" value="UDP_glycos_trans_CS"/>
</dbReference>
<dbReference type="Proteomes" id="UP001176961">
    <property type="component" value="Unassembled WGS sequence"/>
</dbReference>
<evidence type="ECO:0000256" key="7">
    <source>
        <dbReference type="RuleBase" id="RU362059"/>
    </source>
</evidence>
<feature type="signal peptide" evidence="7">
    <location>
        <begin position="1"/>
        <end position="16"/>
    </location>
</feature>
<dbReference type="CDD" id="cd03784">
    <property type="entry name" value="GT1_Gtf-like"/>
    <property type="match status" value="1"/>
</dbReference>
<evidence type="ECO:0000256" key="3">
    <source>
        <dbReference type="ARBA" id="ARBA00022679"/>
    </source>
</evidence>
<evidence type="ECO:0000256" key="2">
    <source>
        <dbReference type="ARBA" id="ARBA00022676"/>
    </source>
</evidence>
<dbReference type="GO" id="GO:0015020">
    <property type="term" value="F:glucuronosyltransferase activity"/>
    <property type="evidence" value="ECO:0007669"/>
    <property type="project" value="UniProtKB-EC"/>
</dbReference>
<comment type="similarity">
    <text evidence="1 6">Belongs to the UDP-glycosyltransferase family.</text>
</comment>
<feature type="chain" id="PRO_5041489539" description="UDP-glucuronosyltransferase" evidence="7">
    <location>
        <begin position="17"/>
        <end position="527"/>
    </location>
</feature>
<name>A0AA36H3C5_CYLNA</name>
<protein>
    <recommendedName>
        <fullName evidence="7">UDP-glucuronosyltransferase</fullName>
        <ecNumber evidence="7">2.4.1.17</ecNumber>
    </recommendedName>
</protein>
<keyword evidence="2 6" id="KW-0328">Glycosyltransferase</keyword>
<dbReference type="Pfam" id="PF00201">
    <property type="entry name" value="UDPGT"/>
    <property type="match status" value="1"/>
</dbReference>
<evidence type="ECO:0000256" key="5">
    <source>
        <dbReference type="ARBA" id="ARBA00047475"/>
    </source>
</evidence>
<reference evidence="8" key="1">
    <citation type="submission" date="2023-07" db="EMBL/GenBank/DDBJ databases">
        <authorList>
            <consortium name="CYATHOMIX"/>
        </authorList>
    </citation>
    <scope>NUCLEOTIDE SEQUENCE</scope>
    <source>
        <strain evidence="8">N/A</strain>
    </source>
</reference>
<dbReference type="Gene3D" id="3.40.50.2000">
    <property type="entry name" value="Glycogen Phosphorylase B"/>
    <property type="match status" value="1"/>
</dbReference>
<comment type="caution">
    <text evidence="8">The sequence shown here is derived from an EMBL/GenBank/DDBJ whole genome shotgun (WGS) entry which is preliminary data.</text>
</comment>
<keyword evidence="3 6" id="KW-0808">Transferase</keyword>
<organism evidence="8 9">
    <name type="scientific">Cylicocyclus nassatus</name>
    <name type="common">Nematode worm</name>
    <dbReference type="NCBI Taxonomy" id="53992"/>
    <lineage>
        <taxon>Eukaryota</taxon>
        <taxon>Metazoa</taxon>
        <taxon>Ecdysozoa</taxon>
        <taxon>Nematoda</taxon>
        <taxon>Chromadorea</taxon>
        <taxon>Rhabditida</taxon>
        <taxon>Rhabditina</taxon>
        <taxon>Rhabditomorpha</taxon>
        <taxon>Strongyloidea</taxon>
        <taxon>Strongylidae</taxon>
        <taxon>Cylicocyclus</taxon>
    </lineage>
</organism>
<comment type="catalytic activity">
    <reaction evidence="5 7">
        <text>glucuronate acceptor + UDP-alpha-D-glucuronate = acceptor beta-D-glucuronoside + UDP + H(+)</text>
        <dbReference type="Rhea" id="RHEA:21032"/>
        <dbReference type="ChEBI" id="CHEBI:15378"/>
        <dbReference type="ChEBI" id="CHEBI:58052"/>
        <dbReference type="ChEBI" id="CHEBI:58223"/>
        <dbReference type="ChEBI" id="CHEBI:132367"/>
        <dbReference type="ChEBI" id="CHEBI:132368"/>
        <dbReference type="EC" id="2.4.1.17"/>
    </reaction>
</comment>
<sequence length="527" mass="59252">MFMLLLLVLLAYSTHSYKMAVIVWDISNSQLLFNVRVAEVLANAGHDVTIVCISSMSDRDNSDIKISSKVKVHTVFAATNFTRKEMEDKQEELVYGDLSALQLMSRFSQQTQMIVDTCRATLKKKELIPWLKSQKFDLAFAHIFDVCPIALIHAAKIPSWIWLSSGTVMDYMAYLIGIPTIPSYVPPVLMTAVGEMTFTQRTKSLIGRALTKFFWKRQIADPEMELFQIHISPDFPDILELAAKCPLIMANTNELYDIPRPTLAKVVQIGGIGMELKDAKPLPKDIQTIVDDGDGVIIFSFGSVAPAHKMPQKWKEIFLKTFEKFPKYKFLWRYEKDDIKALLPPNVHAIKWLPQTDLLRLPKTRVFITHGGFNSIQEAINTGVPVISIPLFGDQPKNALLAKHHGFGLVLQKSEISVETVSAAINEIISNERYATAAKRMSNMVKHKPVSPAHLLVRWAEFVAEFKTLENLEPAGNKLNFIQYHSLDVILALSVLVIGVFALVAVLLSYTVRRLVAATSVSKTKRD</sequence>
<dbReference type="PANTHER" id="PTHR48043">
    <property type="entry name" value="EG:EG0003.4 PROTEIN-RELATED"/>
    <property type="match status" value="1"/>
</dbReference>
<dbReference type="GO" id="GO:0016020">
    <property type="term" value="C:membrane"/>
    <property type="evidence" value="ECO:0007669"/>
    <property type="project" value="UniProtKB-SubCell"/>
</dbReference>
<keyword evidence="7" id="KW-0812">Transmembrane</keyword>